<evidence type="ECO:0000259" key="1">
    <source>
        <dbReference type="PROSITE" id="PS50206"/>
    </source>
</evidence>
<dbReference type="InterPro" id="IPR050229">
    <property type="entry name" value="GlpE_sulfurtransferase"/>
</dbReference>
<dbReference type="InterPro" id="IPR036873">
    <property type="entry name" value="Rhodanese-like_dom_sf"/>
</dbReference>
<dbReference type="AlphaFoldDB" id="A0A9E6ZTS9"/>
<keyword evidence="3" id="KW-1185">Reference proteome</keyword>
<gene>
    <name evidence="2" type="ORF">MQE35_05535</name>
</gene>
<proteinExistence type="predicted"/>
<dbReference type="RefSeq" id="WP_255845370.1">
    <property type="nucleotide sequence ID" value="NZ_CP094358.1"/>
</dbReference>
<evidence type="ECO:0000313" key="2">
    <source>
        <dbReference type="EMBL" id="UOB18753.1"/>
    </source>
</evidence>
<dbReference type="PANTHER" id="PTHR43031:SF1">
    <property type="entry name" value="PYRIDINE NUCLEOTIDE-DISULPHIDE OXIDOREDUCTASE"/>
    <property type="match status" value="1"/>
</dbReference>
<dbReference type="Proteomes" id="UP000831290">
    <property type="component" value="Chromosome"/>
</dbReference>
<dbReference type="InterPro" id="IPR001763">
    <property type="entry name" value="Rhodanese-like_dom"/>
</dbReference>
<dbReference type="EMBL" id="CP094358">
    <property type="protein sequence ID" value="UOB18753.1"/>
    <property type="molecule type" value="Genomic_DNA"/>
</dbReference>
<dbReference type="CDD" id="cd00158">
    <property type="entry name" value="RHOD"/>
    <property type="match status" value="1"/>
</dbReference>
<dbReference type="Pfam" id="PF00581">
    <property type="entry name" value="Rhodanese"/>
    <property type="match status" value="1"/>
</dbReference>
<feature type="domain" description="Rhodanese" evidence="1">
    <location>
        <begin position="45"/>
        <end position="134"/>
    </location>
</feature>
<dbReference type="PANTHER" id="PTHR43031">
    <property type="entry name" value="FAD-DEPENDENT OXIDOREDUCTASE"/>
    <property type="match status" value="1"/>
</dbReference>
<organism evidence="2 3">
    <name type="scientific">Abyssalbus ytuae</name>
    <dbReference type="NCBI Taxonomy" id="2926907"/>
    <lineage>
        <taxon>Bacteria</taxon>
        <taxon>Pseudomonadati</taxon>
        <taxon>Bacteroidota</taxon>
        <taxon>Flavobacteriia</taxon>
        <taxon>Flavobacteriales</taxon>
        <taxon>Flavobacteriaceae</taxon>
        <taxon>Abyssalbus</taxon>
    </lineage>
</organism>
<dbReference type="SMART" id="SM00450">
    <property type="entry name" value="RHOD"/>
    <property type="match status" value="1"/>
</dbReference>
<dbReference type="PROSITE" id="PS50206">
    <property type="entry name" value="RHODANESE_3"/>
    <property type="match status" value="1"/>
</dbReference>
<dbReference type="SUPFAM" id="SSF52821">
    <property type="entry name" value="Rhodanese/Cell cycle control phosphatase"/>
    <property type="match status" value="1"/>
</dbReference>
<name>A0A9E6ZTS9_9FLAO</name>
<evidence type="ECO:0000313" key="3">
    <source>
        <dbReference type="Proteomes" id="UP000831290"/>
    </source>
</evidence>
<reference evidence="2" key="1">
    <citation type="submission" date="2022-03" db="EMBL/GenBank/DDBJ databases">
        <title>Description of Abyssus ytuae gen. nov., sp. nov., a novel member of the family Flavobacteriaceae isolated from the sediment of Mariana Trench.</title>
        <authorList>
            <person name="Zhang J."/>
            <person name="Xu X."/>
        </authorList>
    </citation>
    <scope>NUCLEOTIDE SEQUENCE</scope>
    <source>
        <strain evidence="2">MT3330</strain>
    </source>
</reference>
<dbReference type="KEGG" id="fbm:MQE35_05535"/>
<dbReference type="Gene3D" id="3.40.250.10">
    <property type="entry name" value="Rhodanese-like domain"/>
    <property type="match status" value="1"/>
</dbReference>
<protein>
    <submittedName>
        <fullName evidence="2">Rhodanese-like domain-containing protein</fullName>
    </submittedName>
</protein>
<sequence>MKNLILSTFLFISLLSKGQNKAIDSVLNKYTSGEIPYISVDSLSKYKNAILLDAREIEEYNVSHLKNAIHIGYLNPDFIKLKSIDKTKNIVVYCSIGIRSEEIAIKLKNKGFNKVYNLYGGIFAWKDSGYAVFDIRENETHKVHTFSKKWSEYLNTGDKVY</sequence>
<accession>A0A9E6ZTS9</accession>
<dbReference type="NCBIfam" id="NF045521">
    <property type="entry name" value="rhoda_near_glyco"/>
    <property type="match status" value="1"/>
</dbReference>